<dbReference type="InterPro" id="IPR005653">
    <property type="entry name" value="OstA-like_N"/>
</dbReference>
<feature type="region of interest" description="Disordered" evidence="1">
    <location>
        <begin position="145"/>
        <end position="165"/>
    </location>
</feature>
<protein>
    <submittedName>
        <fullName evidence="4">OstA family protein</fullName>
    </submittedName>
</protein>
<reference evidence="4" key="1">
    <citation type="submission" date="2021-05" db="EMBL/GenBank/DDBJ databases">
        <authorList>
            <person name="Pietrasiak N."/>
            <person name="Ward R."/>
            <person name="Stajich J.E."/>
            <person name="Kurbessoian T."/>
        </authorList>
    </citation>
    <scope>NUCLEOTIDE SEQUENCE</scope>
    <source>
        <strain evidence="4">GSE-NOS-MK-12-04C</strain>
    </source>
</reference>
<dbReference type="Gene3D" id="2.60.450.10">
    <property type="entry name" value="Lipopolysaccharide (LPS) transport protein A like domain"/>
    <property type="match status" value="1"/>
</dbReference>
<dbReference type="EMBL" id="JAHHGZ010000053">
    <property type="protein sequence ID" value="MBW4671778.1"/>
    <property type="molecule type" value="Genomic_DNA"/>
</dbReference>
<evidence type="ECO:0000313" key="5">
    <source>
        <dbReference type="Proteomes" id="UP000729701"/>
    </source>
</evidence>
<feature type="signal peptide" evidence="2">
    <location>
        <begin position="1"/>
        <end position="30"/>
    </location>
</feature>
<organism evidence="4 5">
    <name type="scientific">Cyanomargarita calcarea GSE-NOS-MK-12-04C</name>
    <dbReference type="NCBI Taxonomy" id="2839659"/>
    <lineage>
        <taxon>Bacteria</taxon>
        <taxon>Bacillati</taxon>
        <taxon>Cyanobacteriota</taxon>
        <taxon>Cyanophyceae</taxon>
        <taxon>Nostocales</taxon>
        <taxon>Cyanomargaritaceae</taxon>
        <taxon>Cyanomargarita</taxon>
    </lineage>
</organism>
<keyword evidence="2" id="KW-0732">Signal</keyword>
<accession>A0A951QTN6</accession>
<evidence type="ECO:0000313" key="4">
    <source>
        <dbReference type="EMBL" id="MBW4671778.1"/>
    </source>
</evidence>
<dbReference type="Proteomes" id="UP000729701">
    <property type="component" value="Unassembled WGS sequence"/>
</dbReference>
<reference evidence="4" key="2">
    <citation type="journal article" date="2022" name="Microbiol. Resour. Announc.">
        <title>Metagenome Sequencing to Explore Phylogenomics of Terrestrial Cyanobacteria.</title>
        <authorList>
            <person name="Ward R.D."/>
            <person name="Stajich J.E."/>
            <person name="Johansen J.R."/>
            <person name="Huntemann M."/>
            <person name="Clum A."/>
            <person name="Foster B."/>
            <person name="Foster B."/>
            <person name="Roux S."/>
            <person name="Palaniappan K."/>
            <person name="Varghese N."/>
            <person name="Mukherjee S."/>
            <person name="Reddy T.B.K."/>
            <person name="Daum C."/>
            <person name="Copeland A."/>
            <person name="Chen I.A."/>
            <person name="Ivanova N.N."/>
            <person name="Kyrpides N.C."/>
            <person name="Shapiro N."/>
            <person name="Eloe-Fadrosh E.A."/>
            <person name="Pietrasiak N."/>
        </authorList>
    </citation>
    <scope>NUCLEOTIDE SEQUENCE</scope>
    <source>
        <strain evidence="4">GSE-NOS-MK-12-04C</strain>
    </source>
</reference>
<sequence>MMPFYQLPQSLMRYVGLAWMLPVALCSALAGPNQLQSAYSQTSGGNRPLQIKSDIQEFNSKTQVITARGNVQMVYSARGIQATAAQAQYFSNERQIVLSGNVYILQNGANSIRGEKVVYLIDEGRFVAMPLQGRQVESIYIINDSPNGSPSAAPAPSTAPLKRSR</sequence>
<dbReference type="AlphaFoldDB" id="A0A951QTN6"/>
<evidence type="ECO:0000256" key="1">
    <source>
        <dbReference type="SAM" id="MobiDB-lite"/>
    </source>
</evidence>
<dbReference type="Pfam" id="PF03968">
    <property type="entry name" value="LptD_N"/>
    <property type="match status" value="1"/>
</dbReference>
<evidence type="ECO:0000259" key="3">
    <source>
        <dbReference type="Pfam" id="PF03968"/>
    </source>
</evidence>
<feature type="domain" description="Organic solvent tolerance-like N-terminal" evidence="3">
    <location>
        <begin position="76"/>
        <end position="124"/>
    </location>
</feature>
<gene>
    <name evidence="4" type="ORF">KME60_31235</name>
</gene>
<proteinExistence type="predicted"/>
<evidence type="ECO:0000256" key="2">
    <source>
        <dbReference type="SAM" id="SignalP"/>
    </source>
</evidence>
<name>A0A951QTN6_9CYAN</name>
<comment type="caution">
    <text evidence="4">The sequence shown here is derived from an EMBL/GenBank/DDBJ whole genome shotgun (WGS) entry which is preliminary data.</text>
</comment>
<feature type="chain" id="PRO_5036800300" evidence="2">
    <location>
        <begin position="31"/>
        <end position="165"/>
    </location>
</feature>